<feature type="region of interest" description="Disordered" evidence="1">
    <location>
        <begin position="1"/>
        <end position="282"/>
    </location>
</feature>
<feature type="compositionally biased region" description="Polar residues" evidence="1">
    <location>
        <begin position="222"/>
        <end position="238"/>
    </location>
</feature>
<feature type="region of interest" description="Disordered" evidence="1">
    <location>
        <begin position="918"/>
        <end position="938"/>
    </location>
</feature>
<keyword evidence="3" id="KW-1185">Reference proteome</keyword>
<feature type="compositionally biased region" description="Low complexity" evidence="1">
    <location>
        <begin position="80"/>
        <end position="103"/>
    </location>
</feature>
<gene>
    <name evidence="2" type="ORF">AAF712_015496</name>
</gene>
<feature type="compositionally biased region" description="Basic and acidic residues" evidence="1">
    <location>
        <begin position="770"/>
        <end position="789"/>
    </location>
</feature>
<name>A0ABR2Z861_9AGAR</name>
<feature type="compositionally biased region" description="Pro residues" evidence="1">
    <location>
        <begin position="150"/>
        <end position="161"/>
    </location>
</feature>
<feature type="compositionally biased region" description="Low complexity" evidence="1">
    <location>
        <begin position="665"/>
        <end position="681"/>
    </location>
</feature>
<feature type="compositionally biased region" description="Polar residues" evidence="1">
    <location>
        <begin position="253"/>
        <end position="273"/>
    </location>
</feature>
<feature type="compositionally biased region" description="Polar residues" evidence="1">
    <location>
        <begin position="824"/>
        <end position="852"/>
    </location>
</feature>
<organism evidence="2 3">
    <name type="scientific">Marasmius tenuissimus</name>
    <dbReference type="NCBI Taxonomy" id="585030"/>
    <lineage>
        <taxon>Eukaryota</taxon>
        <taxon>Fungi</taxon>
        <taxon>Dikarya</taxon>
        <taxon>Basidiomycota</taxon>
        <taxon>Agaricomycotina</taxon>
        <taxon>Agaricomycetes</taxon>
        <taxon>Agaricomycetidae</taxon>
        <taxon>Agaricales</taxon>
        <taxon>Marasmiineae</taxon>
        <taxon>Marasmiaceae</taxon>
        <taxon>Marasmius</taxon>
    </lineage>
</organism>
<feature type="region of interest" description="Disordered" evidence="1">
    <location>
        <begin position="814"/>
        <end position="868"/>
    </location>
</feature>
<feature type="compositionally biased region" description="Acidic residues" evidence="1">
    <location>
        <begin position="703"/>
        <end position="713"/>
    </location>
</feature>
<feature type="compositionally biased region" description="Low complexity" evidence="1">
    <location>
        <begin position="44"/>
        <end position="54"/>
    </location>
</feature>
<evidence type="ECO:0000313" key="3">
    <source>
        <dbReference type="Proteomes" id="UP001437256"/>
    </source>
</evidence>
<dbReference type="Proteomes" id="UP001437256">
    <property type="component" value="Unassembled WGS sequence"/>
</dbReference>
<sequence length="1003" mass="109281">MHLNRKPKEHDGEDDMYDSTGFLTSEETANIPESFLDASVGSHADAASSNNASSQPTPQIKREAENGSSLNQERWMMRGPALPAHQQIAPQHPAAPQMAFAQPSNSHSLWPPPNHPASAGAPTHTYSHSPSPHPQAGPPPYNVPYTNPNPQYPTAPYPIFRPPHTSNHPSFSNPPPSFATSPPAAPQHTSDPTAAPTVMTASAATPSQSQANAGASPMPSKPQLNPASNAEQLNQQDPQIPLAEEPRAPPPASGSTAPQDTATPSSTPKSTGRYSKDDSDRMEMGFDKMDQIIGKIAADIGVAPKLVYARYIARSSHRSRGGNSWNSYEKYIKIEKYLLLEMGRLDDHETLKYDFDTRPPATPEQVKEAWARFKDHHGTEQADELMAAFEETEEQGTTMTKGARRREFDNLVKALASLGRQARNRSLFHVFAVAVGGMIQEDQSLCYIFEEGECEGFIENKLNMTRDRLLGRIRNHVFDSTDEGLRIDEIIAAAESYGLTVTGTPVEKLRTSKNDCRTVLIDCAAECGIQFKGNRFPAKNMKPDFLKAGIAIQNWPPGVMLPWESDIGKKGILALPKDQQALVVDYCLRTDKRQLRFLKVDPNELALGRAAILTYAPNKQGEMKKVFEDTKEKESGSKPTNEKPSPSKKATKPRMKKEVDDIVLPAATTETAPSTPTTTTTRNTRSKSQANKVQRSKYKSAEFVEDEVDELSEDSNNNDGHDLYGPSDAEATPTLQSGTKRKAAVKSQDQKANQPSKKARPAPATLPHSNRGDPTQDQRRVHFNGEEHSAQLNMAPASISAAEFEQGDFTTMFTQRPASDAKSKATTSKAGMSTPSTPSASTRLANVPTPSKNAKVATPTRAPKPPIPPMVPTAPPAQALWNATHAPRAMQPATSIPPTVPTAPPAQALWNATHAPQAIQPANPPAQPPFLNAGPAPQAMQPPPWMMVQMMQQMMQQMPPEQQWQYMAQMAPQMPMGFSGYGAQGAQGNAWGHHPDQPEGEDQ</sequence>
<reference evidence="2 3" key="1">
    <citation type="submission" date="2024-05" db="EMBL/GenBank/DDBJ databases">
        <title>A draft genome resource for the thread blight pathogen Marasmius tenuissimus strain MS-2.</title>
        <authorList>
            <person name="Yulfo-Soto G.E."/>
            <person name="Baruah I.K."/>
            <person name="Amoako-Attah I."/>
            <person name="Bukari Y."/>
            <person name="Meinhardt L.W."/>
            <person name="Bailey B.A."/>
            <person name="Cohen S.P."/>
        </authorList>
    </citation>
    <scope>NUCLEOTIDE SEQUENCE [LARGE SCALE GENOMIC DNA]</scope>
    <source>
        <strain evidence="2 3">MS-2</strain>
    </source>
</reference>
<evidence type="ECO:0000256" key="1">
    <source>
        <dbReference type="SAM" id="MobiDB-lite"/>
    </source>
</evidence>
<protein>
    <submittedName>
        <fullName evidence="2">Uncharacterized protein</fullName>
    </submittedName>
</protein>
<feature type="region of interest" description="Disordered" evidence="1">
    <location>
        <begin position="628"/>
        <end position="799"/>
    </location>
</feature>
<feature type="compositionally biased region" description="Low complexity" evidence="1">
    <location>
        <begin position="162"/>
        <end position="171"/>
    </location>
</feature>
<feature type="compositionally biased region" description="Basic and acidic residues" evidence="1">
    <location>
        <begin position="1"/>
        <end position="11"/>
    </location>
</feature>
<feature type="compositionally biased region" description="Polar residues" evidence="1">
    <location>
        <begin position="682"/>
        <end position="693"/>
    </location>
</feature>
<feature type="compositionally biased region" description="Low complexity" evidence="1">
    <location>
        <begin position="200"/>
        <end position="213"/>
    </location>
</feature>
<evidence type="ECO:0000313" key="2">
    <source>
        <dbReference type="EMBL" id="KAL0057846.1"/>
    </source>
</evidence>
<accession>A0ABR2Z861</accession>
<proteinExistence type="predicted"/>
<feature type="compositionally biased region" description="Pro residues" evidence="1">
    <location>
        <begin position="131"/>
        <end position="142"/>
    </location>
</feature>
<dbReference type="EMBL" id="JBBXMP010000421">
    <property type="protein sequence ID" value="KAL0057846.1"/>
    <property type="molecule type" value="Genomic_DNA"/>
</dbReference>
<feature type="region of interest" description="Disordered" evidence="1">
    <location>
        <begin position="979"/>
        <end position="1003"/>
    </location>
</feature>
<comment type="caution">
    <text evidence="2">The sequence shown here is derived from an EMBL/GenBank/DDBJ whole genome shotgun (WGS) entry which is preliminary data.</text>
</comment>